<dbReference type="InterPro" id="IPR046335">
    <property type="entry name" value="LacI/GalR-like_sensor"/>
</dbReference>
<dbReference type="OrthoDB" id="9816215at2"/>
<feature type="domain" description="HTH lacI-type" evidence="5">
    <location>
        <begin position="2"/>
        <end position="53"/>
    </location>
</feature>
<protein>
    <submittedName>
        <fullName evidence="7">LacI family transcriptional regulator</fullName>
    </submittedName>
</protein>
<keyword evidence="8" id="KW-1185">Reference proteome</keyword>
<dbReference type="STRING" id="1001240.GY21_01855"/>
<proteinExistence type="predicted"/>
<sequence length="336" mass="35989">MANIQDVARAAGVSTASVSRFLSGKTVRSGEAIGRAVRELGYSPSVVARTLKSGRHDSLGVIVPDITNPFFAGLVKGIDDVARPAGFQLILGNSDEDPEQENSLLESFVPRTDGIIIAPLVEEDRSVLGLDGQSLPVVLVDRQLSIETGFDRVVADNVAGSRLAVDHLTSLGHSAIAFISGPPTSSPGRSRRDGFLRSMSAHGLAVRDDYLRLGDFREESGFHGMRALWSLTDRPTAVFVANNLMAIGALKALNDLGVRVPEDVSVISFDDLSFASLLNPPLTVIGRDEREQGRIAARLLLRRLTGDPAAPAEKVTVPVELVIRRSTSSPRSPNRK</sequence>
<dbReference type="AlphaFoldDB" id="A0A099JRW5"/>
<dbReference type="PANTHER" id="PTHR30146:SF148">
    <property type="entry name" value="HTH-TYPE TRANSCRIPTIONAL REPRESSOR PURR-RELATED"/>
    <property type="match status" value="1"/>
</dbReference>
<evidence type="ECO:0000313" key="9">
    <source>
        <dbReference type="Proteomes" id="UP000561726"/>
    </source>
</evidence>
<dbReference type="SMART" id="SM00354">
    <property type="entry name" value="HTH_LACI"/>
    <property type="match status" value="1"/>
</dbReference>
<evidence type="ECO:0000259" key="5">
    <source>
        <dbReference type="PROSITE" id="PS50932"/>
    </source>
</evidence>
<dbReference type="SUPFAM" id="SSF47413">
    <property type="entry name" value="lambda repressor-like DNA-binding domains"/>
    <property type="match status" value="1"/>
</dbReference>
<dbReference type="CDD" id="cd01392">
    <property type="entry name" value="HTH_LacI"/>
    <property type="match status" value="1"/>
</dbReference>
<evidence type="ECO:0000313" key="8">
    <source>
        <dbReference type="Proteomes" id="UP000029864"/>
    </source>
</evidence>
<dbReference type="PANTHER" id="PTHR30146">
    <property type="entry name" value="LACI-RELATED TRANSCRIPTIONAL REPRESSOR"/>
    <property type="match status" value="1"/>
</dbReference>
<dbReference type="RefSeq" id="WP_035834837.1">
    <property type="nucleotide sequence ID" value="NZ_JACHBQ010000001.1"/>
</dbReference>
<dbReference type="SUPFAM" id="SSF53822">
    <property type="entry name" value="Periplasmic binding protein-like I"/>
    <property type="match status" value="1"/>
</dbReference>
<keyword evidence="4" id="KW-0804">Transcription</keyword>
<evidence type="ECO:0000256" key="1">
    <source>
        <dbReference type="ARBA" id="ARBA00022491"/>
    </source>
</evidence>
<evidence type="ECO:0000256" key="2">
    <source>
        <dbReference type="ARBA" id="ARBA00023015"/>
    </source>
</evidence>
<dbReference type="Proteomes" id="UP000561726">
    <property type="component" value="Unassembled WGS sequence"/>
</dbReference>
<dbReference type="CDD" id="cd06267">
    <property type="entry name" value="PBP1_LacI_sugar_binding-like"/>
    <property type="match status" value="1"/>
</dbReference>
<evidence type="ECO:0000313" key="7">
    <source>
        <dbReference type="EMBL" id="MBB5641871.1"/>
    </source>
</evidence>
<dbReference type="EMBL" id="JACHBQ010000001">
    <property type="protein sequence ID" value="MBB5641871.1"/>
    <property type="molecule type" value="Genomic_DNA"/>
</dbReference>
<gene>
    <name evidence="7" type="ORF">BJ997_002419</name>
    <name evidence="6" type="ORF">GY21_01855</name>
</gene>
<dbReference type="Pfam" id="PF00356">
    <property type="entry name" value="LacI"/>
    <property type="match status" value="1"/>
</dbReference>
<reference evidence="7 9" key="2">
    <citation type="submission" date="2020-08" db="EMBL/GenBank/DDBJ databases">
        <title>Sequencing the genomes of 1000 actinobacteria strains.</title>
        <authorList>
            <person name="Klenk H.-P."/>
        </authorList>
    </citation>
    <scope>NUCLEOTIDE SEQUENCE [LARGE SCALE GENOMIC DNA]</scope>
    <source>
        <strain evidence="7 9">DSM 21065</strain>
    </source>
</reference>
<reference evidence="6 8" key="1">
    <citation type="submission" date="2014-08" db="EMBL/GenBank/DDBJ databases">
        <authorList>
            <person name="Sisinthy S."/>
        </authorList>
    </citation>
    <scope>NUCLEOTIDE SEQUENCE [LARGE SCALE GENOMIC DNA]</scope>
    <source>
        <strain evidence="6 8">RuG17</strain>
    </source>
</reference>
<evidence type="ECO:0000256" key="4">
    <source>
        <dbReference type="ARBA" id="ARBA00023163"/>
    </source>
</evidence>
<dbReference type="GO" id="GO:0003700">
    <property type="term" value="F:DNA-binding transcription factor activity"/>
    <property type="evidence" value="ECO:0007669"/>
    <property type="project" value="TreeGrafter"/>
</dbReference>
<evidence type="ECO:0000313" key="6">
    <source>
        <dbReference type="EMBL" id="KGJ81129.1"/>
    </source>
</evidence>
<keyword evidence="1" id="KW-0678">Repressor</keyword>
<dbReference type="PROSITE" id="PS50932">
    <property type="entry name" value="HTH_LACI_2"/>
    <property type="match status" value="1"/>
</dbReference>
<dbReference type="Pfam" id="PF13377">
    <property type="entry name" value="Peripla_BP_3"/>
    <property type="match status" value="1"/>
</dbReference>
<keyword evidence="2" id="KW-0805">Transcription regulation</keyword>
<keyword evidence="3" id="KW-0238">DNA-binding</keyword>
<organism evidence="6 8">
    <name type="scientific">Cryobacterium roopkundense</name>
    <dbReference type="NCBI Taxonomy" id="1001240"/>
    <lineage>
        <taxon>Bacteria</taxon>
        <taxon>Bacillati</taxon>
        <taxon>Actinomycetota</taxon>
        <taxon>Actinomycetes</taxon>
        <taxon>Micrococcales</taxon>
        <taxon>Microbacteriaceae</taxon>
        <taxon>Cryobacterium</taxon>
    </lineage>
</organism>
<comment type="caution">
    <text evidence="6">The sequence shown here is derived from an EMBL/GenBank/DDBJ whole genome shotgun (WGS) entry which is preliminary data.</text>
</comment>
<name>A0A099JRW5_9MICO</name>
<dbReference type="Gene3D" id="1.10.260.40">
    <property type="entry name" value="lambda repressor-like DNA-binding domains"/>
    <property type="match status" value="1"/>
</dbReference>
<dbReference type="eggNOG" id="COG1609">
    <property type="taxonomic scope" value="Bacteria"/>
</dbReference>
<dbReference type="EMBL" id="JPXF01000004">
    <property type="protein sequence ID" value="KGJ81129.1"/>
    <property type="molecule type" value="Genomic_DNA"/>
</dbReference>
<dbReference type="InterPro" id="IPR010982">
    <property type="entry name" value="Lambda_DNA-bd_dom_sf"/>
</dbReference>
<dbReference type="Proteomes" id="UP000029864">
    <property type="component" value="Unassembled WGS sequence"/>
</dbReference>
<accession>A0A099JRW5</accession>
<dbReference type="PROSITE" id="PS00356">
    <property type="entry name" value="HTH_LACI_1"/>
    <property type="match status" value="1"/>
</dbReference>
<dbReference type="GO" id="GO:0000976">
    <property type="term" value="F:transcription cis-regulatory region binding"/>
    <property type="evidence" value="ECO:0007669"/>
    <property type="project" value="TreeGrafter"/>
</dbReference>
<dbReference type="InterPro" id="IPR000843">
    <property type="entry name" value="HTH_LacI"/>
</dbReference>
<dbReference type="InterPro" id="IPR028082">
    <property type="entry name" value="Peripla_BP_I"/>
</dbReference>
<dbReference type="Gene3D" id="3.40.50.2300">
    <property type="match status" value="2"/>
</dbReference>
<evidence type="ECO:0000256" key="3">
    <source>
        <dbReference type="ARBA" id="ARBA00023125"/>
    </source>
</evidence>